<organism evidence="3 4">
    <name type="scientific">Tieghemiomyces parasiticus</name>
    <dbReference type="NCBI Taxonomy" id="78921"/>
    <lineage>
        <taxon>Eukaryota</taxon>
        <taxon>Fungi</taxon>
        <taxon>Fungi incertae sedis</taxon>
        <taxon>Zoopagomycota</taxon>
        <taxon>Kickxellomycotina</taxon>
        <taxon>Dimargaritomycetes</taxon>
        <taxon>Dimargaritales</taxon>
        <taxon>Dimargaritaceae</taxon>
        <taxon>Tieghemiomyces</taxon>
    </lineage>
</organism>
<keyword evidence="4" id="KW-1185">Reference proteome</keyword>
<feature type="region of interest" description="Disordered" evidence="1">
    <location>
        <begin position="1"/>
        <end position="40"/>
    </location>
</feature>
<dbReference type="InterPro" id="IPR004345">
    <property type="entry name" value="TB2_DP1_HVA22"/>
</dbReference>
<evidence type="ECO:0000313" key="4">
    <source>
        <dbReference type="Proteomes" id="UP001150569"/>
    </source>
</evidence>
<evidence type="ECO:0000256" key="2">
    <source>
        <dbReference type="SAM" id="Phobius"/>
    </source>
</evidence>
<name>A0A9W7ZFV7_9FUNG</name>
<dbReference type="AlphaFoldDB" id="A0A9W7ZFV7"/>
<proteinExistence type="predicted"/>
<feature type="compositionally biased region" description="Polar residues" evidence="1">
    <location>
        <begin position="485"/>
        <end position="498"/>
    </location>
</feature>
<keyword evidence="2" id="KW-0472">Membrane</keyword>
<feature type="region of interest" description="Disordered" evidence="1">
    <location>
        <begin position="423"/>
        <end position="468"/>
    </location>
</feature>
<feature type="compositionally biased region" description="Low complexity" evidence="1">
    <location>
        <begin position="184"/>
        <end position="193"/>
    </location>
</feature>
<keyword evidence="2" id="KW-1133">Transmembrane helix</keyword>
<feature type="region of interest" description="Disordered" evidence="1">
    <location>
        <begin position="485"/>
        <end position="546"/>
    </location>
</feature>
<dbReference type="EMBL" id="JANBPT010001619">
    <property type="protein sequence ID" value="KAJ1906261.1"/>
    <property type="molecule type" value="Genomic_DNA"/>
</dbReference>
<reference evidence="3" key="1">
    <citation type="submission" date="2022-07" db="EMBL/GenBank/DDBJ databases">
        <title>Phylogenomic reconstructions and comparative analyses of Kickxellomycotina fungi.</title>
        <authorList>
            <person name="Reynolds N.K."/>
            <person name="Stajich J.E."/>
            <person name="Barry K."/>
            <person name="Grigoriev I.V."/>
            <person name="Crous P."/>
            <person name="Smith M.E."/>
        </authorList>
    </citation>
    <scope>NUCLEOTIDE SEQUENCE</scope>
    <source>
        <strain evidence="3">RSA 861</strain>
    </source>
</reference>
<gene>
    <name evidence="3" type="ORF">IWQ60_012125</name>
</gene>
<feature type="compositionally biased region" description="Polar residues" evidence="1">
    <location>
        <begin position="574"/>
        <end position="591"/>
    </location>
</feature>
<evidence type="ECO:0000313" key="3">
    <source>
        <dbReference type="EMBL" id="KAJ1906261.1"/>
    </source>
</evidence>
<comment type="caution">
    <text evidence="3">The sequence shown here is derived from an EMBL/GenBank/DDBJ whole genome shotgun (WGS) entry which is preliminary data.</text>
</comment>
<dbReference type="Proteomes" id="UP001150569">
    <property type="component" value="Unassembled WGS sequence"/>
</dbReference>
<feature type="compositionally biased region" description="Polar residues" evidence="1">
    <location>
        <begin position="510"/>
        <end position="521"/>
    </location>
</feature>
<keyword evidence="2" id="KW-0812">Transmembrane</keyword>
<dbReference type="OrthoDB" id="5566146at2759"/>
<feature type="region of interest" description="Disordered" evidence="1">
    <location>
        <begin position="574"/>
        <end position="596"/>
    </location>
</feature>
<feature type="compositionally biased region" description="Low complexity" evidence="1">
    <location>
        <begin position="652"/>
        <end position="669"/>
    </location>
</feature>
<sequence length="717" mass="76376">MDGSDAHPEAVRGPALWTSDPPVAPNRYGSQPTPPPPRPNLQVTALLNQRLTRLECGLPQPWQPRYQKLRLTLVILCSKLEALLHDNGLYRYLIRRARIPPLLLFLLTLMVVLALTRRLYMYTAHTVFQTVGFLYPALQTIQTLLSLDGETLTLTDTTESPTSLGEQHPATYHPGGAPLPPSAPAGLSPTSALHAHSRTSTSGGDGWPGDASSQASSAPVRSSFTSASHMSARPSAWDYYHATTTASLAGSSRSASHHASGGPTAAGTGSNLDNWLHNSLASRRWLLYWLLYGSLQFADHTLGWCLRFVPYYSLLRIIALAWAQHPWSPLSHSFYRRIGLPLYARWATRRAASAAASWAAATAAAAAAAGTVTSSGDIYPDSAVASDAGTTVSSGVPTIRTDNLSINTTPFFGDDISALHSPPPPPAWSSAAAWAEAGARHHHPRSARPSLSDGILSPTSNTLQWPDPLTQPYYCMDSSSNDLTSAQFFQSPDPSASMQHLHPHYPPSLYSENSQNSTPTTVRRRTQRSSLTPRSSLAAAATTATTTTHTVTAYPASLSAGVSRDSISTNTAIRSRANSAATDISSTTHTTPMIRLSSRPMVTVDMAMDVSVSPLSPYEPSSPPLLRTASTSERGSACGDGHSDDINDGDGATPTTTATTTEATGVRTTHPTVRRASGGPTSLDDAKESGLSSYPGHLTHMDPTFHPFADIASPARG</sequence>
<feature type="transmembrane region" description="Helical" evidence="2">
    <location>
        <begin position="101"/>
        <end position="120"/>
    </location>
</feature>
<accession>A0A9W7ZFV7</accession>
<dbReference type="Pfam" id="PF03134">
    <property type="entry name" value="TB2_DP1_HVA22"/>
    <property type="match status" value="1"/>
</dbReference>
<evidence type="ECO:0000256" key="1">
    <source>
        <dbReference type="SAM" id="MobiDB-lite"/>
    </source>
</evidence>
<feature type="compositionally biased region" description="Low complexity" evidence="1">
    <location>
        <begin position="155"/>
        <end position="164"/>
    </location>
</feature>
<feature type="region of interest" description="Disordered" evidence="1">
    <location>
        <begin position="613"/>
        <end position="717"/>
    </location>
</feature>
<protein>
    <submittedName>
        <fullName evidence="3">Uncharacterized protein</fullName>
    </submittedName>
</protein>
<feature type="compositionally biased region" description="Basic and acidic residues" evidence="1">
    <location>
        <begin position="1"/>
        <end position="10"/>
    </location>
</feature>
<feature type="region of interest" description="Disordered" evidence="1">
    <location>
        <begin position="155"/>
        <end position="218"/>
    </location>
</feature>